<dbReference type="InterPro" id="IPR001647">
    <property type="entry name" value="HTH_TetR"/>
</dbReference>
<accession>A0A318S398</accession>
<gene>
    <name evidence="5" type="ORF">DES52_12816</name>
</gene>
<dbReference type="PROSITE" id="PS01081">
    <property type="entry name" value="HTH_TETR_1"/>
    <property type="match status" value="1"/>
</dbReference>
<dbReference type="Pfam" id="PF00440">
    <property type="entry name" value="TetR_N"/>
    <property type="match status" value="1"/>
</dbReference>
<dbReference type="PANTHER" id="PTHR30055">
    <property type="entry name" value="HTH-TYPE TRANSCRIPTIONAL REGULATOR RUTR"/>
    <property type="match status" value="1"/>
</dbReference>
<organism evidence="5 6">
    <name type="scientific">Deinococcus yavapaiensis KR-236</name>
    <dbReference type="NCBI Taxonomy" id="694435"/>
    <lineage>
        <taxon>Bacteria</taxon>
        <taxon>Thermotogati</taxon>
        <taxon>Deinococcota</taxon>
        <taxon>Deinococci</taxon>
        <taxon>Deinococcales</taxon>
        <taxon>Deinococcaceae</taxon>
        <taxon>Deinococcus</taxon>
    </lineage>
</organism>
<evidence type="ECO:0000259" key="4">
    <source>
        <dbReference type="PROSITE" id="PS50977"/>
    </source>
</evidence>
<dbReference type="PROSITE" id="PS50977">
    <property type="entry name" value="HTH_TETR_2"/>
    <property type="match status" value="1"/>
</dbReference>
<comment type="caution">
    <text evidence="5">The sequence shown here is derived from an EMBL/GenBank/DDBJ whole genome shotgun (WGS) entry which is preliminary data.</text>
</comment>
<dbReference type="SUPFAM" id="SSF46689">
    <property type="entry name" value="Homeodomain-like"/>
    <property type="match status" value="1"/>
</dbReference>
<feature type="region of interest" description="Disordered" evidence="3">
    <location>
        <begin position="1"/>
        <end position="27"/>
    </location>
</feature>
<keyword evidence="1 2" id="KW-0238">DNA-binding</keyword>
<feature type="compositionally biased region" description="Basic and acidic residues" evidence="3">
    <location>
        <begin position="1"/>
        <end position="16"/>
    </location>
</feature>
<dbReference type="OrthoDB" id="9812484at2"/>
<dbReference type="GO" id="GO:0000976">
    <property type="term" value="F:transcription cis-regulatory region binding"/>
    <property type="evidence" value="ECO:0007669"/>
    <property type="project" value="TreeGrafter"/>
</dbReference>
<dbReference type="InterPro" id="IPR050109">
    <property type="entry name" value="HTH-type_TetR-like_transc_reg"/>
</dbReference>
<feature type="DNA-binding region" description="H-T-H motif" evidence="2">
    <location>
        <begin position="55"/>
        <end position="74"/>
    </location>
</feature>
<dbReference type="Gene3D" id="1.10.357.10">
    <property type="entry name" value="Tetracycline Repressor, domain 2"/>
    <property type="match status" value="1"/>
</dbReference>
<dbReference type="GO" id="GO:0003700">
    <property type="term" value="F:DNA-binding transcription factor activity"/>
    <property type="evidence" value="ECO:0007669"/>
    <property type="project" value="TreeGrafter"/>
</dbReference>
<evidence type="ECO:0000313" key="5">
    <source>
        <dbReference type="EMBL" id="PYE48656.1"/>
    </source>
</evidence>
<reference evidence="5 6" key="1">
    <citation type="submission" date="2018-06" db="EMBL/GenBank/DDBJ databases">
        <title>Genomic Encyclopedia of Type Strains, Phase IV (KMG-IV): sequencing the most valuable type-strain genomes for metagenomic binning, comparative biology and taxonomic classification.</title>
        <authorList>
            <person name="Goeker M."/>
        </authorList>
    </citation>
    <scope>NUCLEOTIDE SEQUENCE [LARGE SCALE GENOMIC DNA]</scope>
    <source>
        <strain evidence="5 6">DSM 18048</strain>
    </source>
</reference>
<dbReference type="PRINTS" id="PR00455">
    <property type="entry name" value="HTHTETR"/>
</dbReference>
<protein>
    <submittedName>
        <fullName evidence="5">TetR family transcriptional regulator</fullName>
    </submittedName>
</protein>
<dbReference type="AlphaFoldDB" id="A0A318S398"/>
<evidence type="ECO:0000256" key="2">
    <source>
        <dbReference type="PROSITE-ProRule" id="PRU00335"/>
    </source>
</evidence>
<sequence>MKKIAPDSKRPGEREVPLAFSTRKTPRQARSRQMVERLLNAAARVFTTEGFEQATTNRIAETAGVSVGSLYQFFPNKMALFSELQRFWTARLGEELDVALAHPHRPLSELIDEVLGVHARLQRESGGLLGFLLTAAQIGAPTTVRRAVQERLEQMAQLRRPGSDPVRNRLMAQMTLHLADALYTIDPGGASDPHIRAQVRLALLGYLRLALDER</sequence>
<dbReference type="InterPro" id="IPR009057">
    <property type="entry name" value="Homeodomain-like_sf"/>
</dbReference>
<evidence type="ECO:0000313" key="6">
    <source>
        <dbReference type="Proteomes" id="UP000248326"/>
    </source>
</evidence>
<evidence type="ECO:0000256" key="3">
    <source>
        <dbReference type="SAM" id="MobiDB-lite"/>
    </source>
</evidence>
<dbReference type="EMBL" id="QJSX01000028">
    <property type="protein sequence ID" value="PYE48656.1"/>
    <property type="molecule type" value="Genomic_DNA"/>
</dbReference>
<name>A0A318S398_9DEIO</name>
<keyword evidence="6" id="KW-1185">Reference proteome</keyword>
<feature type="domain" description="HTH tetR-type" evidence="4">
    <location>
        <begin position="32"/>
        <end position="92"/>
    </location>
</feature>
<proteinExistence type="predicted"/>
<evidence type="ECO:0000256" key="1">
    <source>
        <dbReference type="ARBA" id="ARBA00023125"/>
    </source>
</evidence>
<dbReference type="Proteomes" id="UP000248326">
    <property type="component" value="Unassembled WGS sequence"/>
</dbReference>
<dbReference type="InterPro" id="IPR023772">
    <property type="entry name" value="DNA-bd_HTH_TetR-type_CS"/>
</dbReference>
<dbReference type="PANTHER" id="PTHR30055:SF226">
    <property type="entry name" value="HTH-TYPE TRANSCRIPTIONAL REGULATOR PKSA"/>
    <property type="match status" value="1"/>
</dbReference>